<dbReference type="EMBL" id="MT711887">
    <property type="protein sequence ID" value="QNJ57281.1"/>
    <property type="molecule type" value="Genomic_DNA"/>
</dbReference>
<accession>A0A7G8LJ59</accession>
<reference evidence="1 2" key="1">
    <citation type="submission" date="2020-07" db="EMBL/GenBank/DDBJ databases">
        <authorList>
            <person name="Rupe E.O."/>
            <person name="Bordelon E."/>
            <person name="Abraham A."/>
            <person name="Temple L."/>
            <person name="McNeal J."/>
        </authorList>
    </citation>
    <scope>NUCLEOTIDE SEQUENCE [LARGE SCALE GENOMIC DNA]</scope>
</reference>
<dbReference type="Proteomes" id="UP000515980">
    <property type="component" value="Segment"/>
</dbReference>
<proteinExistence type="predicted"/>
<organism evidence="1 2">
    <name type="scientific">Pseudomonas phage Stalingrad</name>
    <dbReference type="NCBI Taxonomy" id="2762287"/>
    <lineage>
        <taxon>Viruses</taxon>
        <taxon>Duplodnaviria</taxon>
        <taxon>Heunggongvirae</taxon>
        <taxon>Uroviricota</taxon>
        <taxon>Caudoviricetes</taxon>
        <taxon>Autographivirales</taxon>
        <taxon>Autotranscriptaviridae</taxon>
        <taxon>Studiervirinae</taxon>
        <taxon>Troedvirus</taxon>
        <taxon>Troedvirus stalingrad</taxon>
    </lineage>
</organism>
<name>A0A7G8LJ59_9CAUD</name>
<keyword evidence="2" id="KW-1185">Reference proteome</keyword>
<protein>
    <submittedName>
        <fullName evidence="1">Uncharacterized protein</fullName>
    </submittedName>
</protein>
<evidence type="ECO:0000313" key="2">
    <source>
        <dbReference type="Proteomes" id="UP000515980"/>
    </source>
</evidence>
<evidence type="ECO:0000313" key="1">
    <source>
        <dbReference type="EMBL" id="QNJ57281.1"/>
    </source>
</evidence>
<sequence>MKALRNFDIVTALVVLAGRIQAKRIERLKAREVALRLAIDSACAALTTTQRDRLKAEQRKIGE</sequence>
<gene>
    <name evidence="1" type="ORF">Stalingrad_26</name>
</gene>